<accession>A0A255E107</accession>
<dbReference type="EMBL" id="NMVI01000025">
    <property type="protein sequence ID" value="OYN85249.1"/>
    <property type="molecule type" value="Genomic_DNA"/>
</dbReference>
<organism evidence="1 2">
    <name type="scientific">Parenemella sanctibonifatiensis</name>
    <dbReference type="NCBI Taxonomy" id="2016505"/>
    <lineage>
        <taxon>Bacteria</taxon>
        <taxon>Bacillati</taxon>
        <taxon>Actinomycetota</taxon>
        <taxon>Actinomycetes</taxon>
        <taxon>Propionibacteriales</taxon>
        <taxon>Propionibacteriaceae</taxon>
        <taxon>Parenemella</taxon>
    </lineage>
</organism>
<dbReference type="Proteomes" id="UP000216533">
    <property type="component" value="Unassembled WGS sequence"/>
</dbReference>
<gene>
    <name evidence="1" type="ORF">CGZ92_10595</name>
</gene>
<dbReference type="RefSeq" id="WP_094451354.1">
    <property type="nucleotide sequence ID" value="NZ_NMVI01000025.1"/>
</dbReference>
<comment type="caution">
    <text evidence="1">The sequence shown here is derived from an EMBL/GenBank/DDBJ whole genome shotgun (WGS) entry which is preliminary data.</text>
</comment>
<evidence type="ECO:0000313" key="1">
    <source>
        <dbReference type="EMBL" id="OYN85249.1"/>
    </source>
</evidence>
<evidence type="ECO:0000313" key="2">
    <source>
        <dbReference type="Proteomes" id="UP000216533"/>
    </source>
</evidence>
<sequence>MTAVAELLPRAVWQQREADHLERCEALFGADLRRRQRGEKHPIDDFLWQYYSFRPGQLRTWHAGHGIVLTGATAADRGRDYRDTGTPGNGRIVDTEQILALRGATIGRTLRLLSAVQGRSPQLGCFGLHEWAMVYAEPDLRRHPAPLRLGAAGTDEVVRDGQLRCSHVDAFRFFTEQAKPLNQFTPTRDNQLDLDQPGCLHVSMDVYKAAYKLSPLLDSALVLDCFALAREIRWLDMAASPYDLADHGCEPVRIETPQGRAEYVRRQRTFADRAGQLRARILTAAGAFTTQDW</sequence>
<dbReference type="AlphaFoldDB" id="A0A255E107"/>
<name>A0A255E107_9ACTN</name>
<protein>
    <submittedName>
        <fullName evidence="1">3-methyladenine DNA glycosylase</fullName>
    </submittedName>
</protein>
<proteinExistence type="predicted"/>
<reference evidence="1 2" key="1">
    <citation type="submission" date="2017-07" db="EMBL/GenBank/DDBJ databases">
        <title>Draft whole genome sequences of clinical Proprionibacteriaceae strains.</title>
        <authorList>
            <person name="Bernier A.-M."/>
            <person name="Bernard K."/>
            <person name="Domingo M.-C."/>
        </authorList>
    </citation>
    <scope>NUCLEOTIDE SEQUENCE [LARGE SCALE GENOMIC DNA]</scope>
    <source>
        <strain evidence="1 2">NML 160184</strain>
    </source>
</reference>